<gene>
    <name evidence="1" type="ORF">SAMN02745220_00585</name>
</gene>
<proteinExistence type="predicted"/>
<accession>A0A1M7XYG6</accession>
<organism evidence="1 2">
    <name type="scientific">Desulfopila aestuarii DSM 18488</name>
    <dbReference type="NCBI Taxonomy" id="1121416"/>
    <lineage>
        <taxon>Bacteria</taxon>
        <taxon>Pseudomonadati</taxon>
        <taxon>Thermodesulfobacteriota</taxon>
        <taxon>Desulfobulbia</taxon>
        <taxon>Desulfobulbales</taxon>
        <taxon>Desulfocapsaceae</taxon>
        <taxon>Desulfopila</taxon>
    </lineage>
</organism>
<dbReference type="EMBL" id="FRFE01000002">
    <property type="protein sequence ID" value="SHO43962.1"/>
    <property type="molecule type" value="Genomic_DNA"/>
</dbReference>
<evidence type="ECO:0000313" key="2">
    <source>
        <dbReference type="Proteomes" id="UP000184603"/>
    </source>
</evidence>
<name>A0A1M7XYG6_9BACT</name>
<keyword evidence="2" id="KW-1185">Reference proteome</keyword>
<reference evidence="1 2" key="1">
    <citation type="submission" date="2016-12" db="EMBL/GenBank/DDBJ databases">
        <authorList>
            <person name="Song W.-J."/>
            <person name="Kurnit D.M."/>
        </authorList>
    </citation>
    <scope>NUCLEOTIDE SEQUENCE [LARGE SCALE GENOMIC DNA]</scope>
    <source>
        <strain evidence="1 2">DSM 18488</strain>
    </source>
</reference>
<protein>
    <submittedName>
        <fullName evidence="1">Uncharacterized protein</fullName>
    </submittedName>
</protein>
<dbReference type="STRING" id="1121416.SAMN02745220_00585"/>
<sequence>MFYTCFSQFQKGSSKFAQQVFHNETVSSAIISKLLLFHQKKVFVSYLNMSQHETKTFFVLS</sequence>
<evidence type="ECO:0000313" key="1">
    <source>
        <dbReference type="EMBL" id="SHO43962.1"/>
    </source>
</evidence>
<dbReference type="AlphaFoldDB" id="A0A1M7XYG6"/>
<dbReference type="Proteomes" id="UP000184603">
    <property type="component" value="Unassembled WGS sequence"/>
</dbReference>